<feature type="region of interest" description="Disordered" evidence="1">
    <location>
        <begin position="84"/>
        <end position="117"/>
    </location>
</feature>
<feature type="compositionally biased region" description="Acidic residues" evidence="1">
    <location>
        <begin position="95"/>
        <end position="112"/>
    </location>
</feature>
<evidence type="ECO:0000313" key="2">
    <source>
        <dbReference type="EMBL" id="KAF2219694.1"/>
    </source>
</evidence>
<organism evidence="2 3">
    <name type="scientific">Elsinoe ampelina</name>
    <dbReference type="NCBI Taxonomy" id="302913"/>
    <lineage>
        <taxon>Eukaryota</taxon>
        <taxon>Fungi</taxon>
        <taxon>Dikarya</taxon>
        <taxon>Ascomycota</taxon>
        <taxon>Pezizomycotina</taxon>
        <taxon>Dothideomycetes</taxon>
        <taxon>Dothideomycetidae</taxon>
        <taxon>Myriangiales</taxon>
        <taxon>Elsinoaceae</taxon>
        <taxon>Elsinoe</taxon>
    </lineage>
</organism>
<protein>
    <submittedName>
        <fullName evidence="2">Uncharacterized protein</fullName>
    </submittedName>
</protein>
<gene>
    <name evidence="2" type="ORF">BDZ85DRAFT_285110</name>
</gene>
<reference evidence="3" key="1">
    <citation type="journal article" date="2020" name="Stud. Mycol.">
        <title>101 Dothideomycetes genomes: A test case for predicting lifestyles and emergence of pathogens.</title>
        <authorList>
            <person name="Haridas S."/>
            <person name="Albert R."/>
            <person name="Binder M."/>
            <person name="Bloem J."/>
            <person name="LaButti K."/>
            <person name="Salamov A."/>
            <person name="Andreopoulos B."/>
            <person name="Baker S."/>
            <person name="Barry K."/>
            <person name="Bills G."/>
            <person name="Bluhm B."/>
            <person name="Cannon C."/>
            <person name="Castanera R."/>
            <person name="Culley D."/>
            <person name="Daum C."/>
            <person name="Ezra D."/>
            <person name="Gonzalez J."/>
            <person name="Henrissat B."/>
            <person name="Kuo A."/>
            <person name="Liang C."/>
            <person name="Lipzen A."/>
            <person name="Lutzoni F."/>
            <person name="Magnuson J."/>
            <person name="Mondo S."/>
            <person name="Nolan M."/>
            <person name="Ohm R."/>
            <person name="Pangilinan J."/>
            <person name="Park H.-J."/>
            <person name="Ramirez L."/>
            <person name="Alfaro M."/>
            <person name="Sun H."/>
            <person name="Tritt A."/>
            <person name="Yoshinaga Y."/>
            <person name="Zwiers L.-H."/>
            <person name="Turgeon B."/>
            <person name="Goodwin S."/>
            <person name="Spatafora J."/>
            <person name="Crous P."/>
            <person name="Grigoriev I."/>
        </authorList>
    </citation>
    <scope>NUCLEOTIDE SEQUENCE [LARGE SCALE GENOMIC DNA]</scope>
    <source>
        <strain evidence="3">CECT 20119</strain>
    </source>
</reference>
<evidence type="ECO:0000256" key="1">
    <source>
        <dbReference type="SAM" id="MobiDB-lite"/>
    </source>
</evidence>
<dbReference type="AlphaFoldDB" id="A0A6A6G213"/>
<name>A0A6A6G213_9PEZI</name>
<sequence>MVALALVPKDFDPVELVGEDELTRLVTDWLCIPEELPSELLDDPSELKDDWRLVEVLRSDVALLETVLETEAVALGPPCVREELVDPGLTTGGEAEPELVEDPEEVDDDSTLPDDRPAEVELVGPLNLDVREDDPEDEAVEPIVEMEDEPLVPELVAVESGTEDVAVLSCVSLEDVTPLELVPLTLLVADDLELFREDCDDEAPIVVTD</sequence>
<dbReference type="OrthoDB" id="10583606at2759"/>
<keyword evidence="3" id="KW-1185">Reference proteome</keyword>
<dbReference type="Proteomes" id="UP000799538">
    <property type="component" value="Unassembled WGS sequence"/>
</dbReference>
<dbReference type="EMBL" id="ML992515">
    <property type="protein sequence ID" value="KAF2219694.1"/>
    <property type="molecule type" value="Genomic_DNA"/>
</dbReference>
<evidence type="ECO:0000313" key="3">
    <source>
        <dbReference type="Proteomes" id="UP000799538"/>
    </source>
</evidence>
<proteinExistence type="predicted"/>
<accession>A0A6A6G213</accession>